<evidence type="ECO:0000259" key="1">
    <source>
        <dbReference type="Pfam" id="PF00535"/>
    </source>
</evidence>
<evidence type="ECO:0000313" key="3">
    <source>
        <dbReference type="Proteomes" id="UP000295620"/>
    </source>
</evidence>
<name>A0A4V3D1B1_9SPHI</name>
<dbReference type="Pfam" id="PF00535">
    <property type="entry name" value="Glycos_transf_2"/>
    <property type="match status" value="1"/>
</dbReference>
<accession>A0A4V3D1B1</accession>
<dbReference type="OrthoDB" id="1351873at2"/>
<protein>
    <submittedName>
        <fullName evidence="2">GT2 family glycosyltransferase</fullName>
    </submittedName>
</protein>
<reference evidence="2 3" key="1">
    <citation type="submission" date="2019-03" db="EMBL/GenBank/DDBJ databases">
        <title>Genomic Encyclopedia of Archaeal and Bacterial Type Strains, Phase II (KMG-II): from individual species to whole genera.</title>
        <authorList>
            <person name="Goeker M."/>
        </authorList>
    </citation>
    <scope>NUCLEOTIDE SEQUENCE [LARGE SCALE GENOMIC DNA]</scope>
    <source>
        <strain evidence="2 3">DSM 19035</strain>
    </source>
</reference>
<comment type="caution">
    <text evidence="2">The sequence shown here is derived from an EMBL/GenBank/DDBJ whole genome shotgun (WGS) entry which is preliminary data.</text>
</comment>
<dbReference type="InterPro" id="IPR001173">
    <property type="entry name" value="Glyco_trans_2-like"/>
</dbReference>
<organism evidence="2 3">
    <name type="scientific">Pedobacter metabolipauper</name>
    <dbReference type="NCBI Taxonomy" id="425513"/>
    <lineage>
        <taxon>Bacteria</taxon>
        <taxon>Pseudomonadati</taxon>
        <taxon>Bacteroidota</taxon>
        <taxon>Sphingobacteriia</taxon>
        <taxon>Sphingobacteriales</taxon>
        <taxon>Sphingobacteriaceae</taxon>
        <taxon>Pedobacter</taxon>
    </lineage>
</organism>
<evidence type="ECO:0000313" key="2">
    <source>
        <dbReference type="EMBL" id="TDQ09967.1"/>
    </source>
</evidence>
<dbReference type="RefSeq" id="WP_133576013.1">
    <property type="nucleotide sequence ID" value="NZ_SNYC01000004.1"/>
</dbReference>
<dbReference type="Proteomes" id="UP000295620">
    <property type="component" value="Unassembled WGS sequence"/>
</dbReference>
<dbReference type="SUPFAM" id="SSF53448">
    <property type="entry name" value="Nucleotide-diphospho-sugar transferases"/>
    <property type="match status" value="1"/>
</dbReference>
<dbReference type="InterPro" id="IPR029044">
    <property type="entry name" value="Nucleotide-diphossugar_trans"/>
</dbReference>
<proteinExistence type="predicted"/>
<feature type="domain" description="Glycosyltransferase 2-like" evidence="1">
    <location>
        <begin position="20"/>
        <end position="120"/>
    </location>
</feature>
<dbReference type="Gene3D" id="3.90.550.10">
    <property type="entry name" value="Spore Coat Polysaccharide Biosynthesis Protein SpsA, Chain A"/>
    <property type="match status" value="1"/>
</dbReference>
<keyword evidence="3" id="KW-1185">Reference proteome</keyword>
<dbReference type="AlphaFoldDB" id="A0A4V3D1B1"/>
<dbReference type="EMBL" id="SNYC01000004">
    <property type="protein sequence ID" value="TDQ09967.1"/>
    <property type="molecule type" value="Genomic_DNA"/>
</dbReference>
<keyword evidence="2" id="KW-0808">Transferase</keyword>
<sequence>MMDDFIAVIVLYKTALDRCTTLNSLRTALKSTTSKLDVVIYDNSPNYQEVKEDFYPGLSITYVSDLQNSGVSKAYNVGYTIAVEKKKKWMILLDQDTDLPVDAFTKYTKAIAENSNQVLFAPLMLTPDQKIISPCDFKFMRGSYAKNYTYGINSLKGRSLINSGLCIATHAFSKNNGYNERIKLDYSDHDFIRRFSVHVTDSFVLVELKVMHQLSTDTSNTFESDKTRFDYYLEGSRYFQFNFSSFFFLKSNNLLRAAKLSVLHKSTYFIKKYFKYIVS</sequence>
<gene>
    <name evidence="2" type="ORF">ATK78_2126</name>
</gene>
<dbReference type="GO" id="GO:0016740">
    <property type="term" value="F:transferase activity"/>
    <property type="evidence" value="ECO:0007669"/>
    <property type="project" value="UniProtKB-KW"/>
</dbReference>